<reference evidence="3" key="1">
    <citation type="submission" date="2021-02" db="EMBL/GenBank/DDBJ databases">
        <authorList>
            <person name="Nowell W R."/>
        </authorList>
    </citation>
    <scope>NUCLEOTIDE SEQUENCE</scope>
</reference>
<dbReference type="AlphaFoldDB" id="A0A814J8J4"/>
<dbReference type="SUPFAM" id="SSF53155">
    <property type="entry name" value="Methylated DNA-protein cysteine methyltransferase domain"/>
    <property type="match status" value="1"/>
</dbReference>
<keyword evidence="1" id="KW-0472">Membrane</keyword>
<evidence type="ECO:0000313" key="7">
    <source>
        <dbReference type="Proteomes" id="UP000663832"/>
    </source>
</evidence>
<evidence type="ECO:0000313" key="2">
    <source>
        <dbReference type="EMBL" id="CAF1029686.1"/>
    </source>
</evidence>
<sequence>MTSSTWRMHHYRQISTKRKRRTIKQTRNKNKGLRLLRHPTWTNFIDYGKYFYFKTPLGRLLFIFQSLGLVHIFFISQTYWPKYMQWLHNSTTSLVDEF</sequence>
<dbReference type="Proteomes" id="UP000663877">
    <property type="component" value="Unassembled WGS sequence"/>
</dbReference>
<evidence type="ECO:0000313" key="3">
    <source>
        <dbReference type="EMBL" id="CAF1034068.1"/>
    </source>
</evidence>
<gene>
    <name evidence="3" type="ORF">BJG266_LOCUS17697</name>
    <name evidence="5" type="ORF">BJG266_LOCUS36298</name>
    <name evidence="2" type="ORF">QVE165_LOCUS16468</name>
    <name evidence="4" type="ORF">QVE165_LOCUS27787</name>
    <name evidence="6" type="ORF">QVE165_LOCUS53295</name>
</gene>
<dbReference type="EMBL" id="CAJNOM010000092">
    <property type="protein sequence ID" value="CAF1029686.1"/>
    <property type="molecule type" value="Genomic_DNA"/>
</dbReference>
<organism evidence="3 8">
    <name type="scientific">Adineta steineri</name>
    <dbReference type="NCBI Taxonomy" id="433720"/>
    <lineage>
        <taxon>Eukaryota</taxon>
        <taxon>Metazoa</taxon>
        <taxon>Spiralia</taxon>
        <taxon>Gnathifera</taxon>
        <taxon>Rotifera</taxon>
        <taxon>Eurotatoria</taxon>
        <taxon>Bdelloidea</taxon>
        <taxon>Adinetida</taxon>
        <taxon>Adinetidae</taxon>
        <taxon>Adineta</taxon>
    </lineage>
</organism>
<comment type="caution">
    <text evidence="3">The sequence shown here is derived from an EMBL/GenBank/DDBJ whole genome shotgun (WGS) entry which is preliminary data.</text>
</comment>
<evidence type="ECO:0000313" key="6">
    <source>
        <dbReference type="EMBL" id="CAF1605703.1"/>
    </source>
</evidence>
<evidence type="ECO:0000313" key="4">
    <source>
        <dbReference type="EMBL" id="CAF1237594.1"/>
    </source>
</evidence>
<keyword evidence="1" id="KW-1133">Transmembrane helix</keyword>
<feature type="transmembrane region" description="Helical" evidence="1">
    <location>
        <begin position="60"/>
        <end position="80"/>
    </location>
</feature>
<dbReference type="EMBL" id="CAJNOI010000087">
    <property type="protein sequence ID" value="CAF1034068.1"/>
    <property type="molecule type" value="Genomic_DNA"/>
</dbReference>
<keyword evidence="7" id="KW-1185">Reference proteome</keyword>
<proteinExistence type="predicted"/>
<evidence type="ECO:0000256" key="1">
    <source>
        <dbReference type="SAM" id="Phobius"/>
    </source>
</evidence>
<dbReference type="GO" id="GO:0003908">
    <property type="term" value="F:methylated-DNA-[protein]-cysteine S-methyltransferase activity"/>
    <property type="evidence" value="ECO:0007669"/>
    <property type="project" value="InterPro"/>
</dbReference>
<dbReference type="EMBL" id="CAJNOM010001384">
    <property type="protein sequence ID" value="CAF1605703.1"/>
    <property type="molecule type" value="Genomic_DNA"/>
</dbReference>
<dbReference type="EMBL" id="CAJNOM010000213">
    <property type="protein sequence ID" value="CAF1237594.1"/>
    <property type="molecule type" value="Genomic_DNA"/>
</dbReference>
<protein>
    <submittedName>
        <fullName evidence="3">Uncharacterized protein</fullName>
    </submittedName>
</protein>
<evidence type="ECO:0000313" key="5">
    <source>
        <dbReference type="EMBL" id="CAF1376004.1"/>
    </source>
</evidence>
<dbReference type="OrthoDB" id="10087109at2759"/>
<dbReference type="Proteomes" id="UP000663832">
    <property type="component" value="Unassembled WGS sequence"/>
</dbReference>
<keyword evidence="1" id="KW-0812">Transmembrane</keyword>
<dbReference type="GO" id="GO:0006281">
    <property type="term" value="P:DNA repair"/>
    <property type="evidence" value="ECO:0007669"/>
    <property type="project" value="InterPro"/>
</dbReference>
<name>A0A814J8J4_9BILA</name>
<accession>A0A814J8J4</accession>
<dbReference type="InterPro" id="IPR036631">
    <property type="entry name" value="MGMT_N_sf"/>
</dbReference>
<dbReference type="EMBL" id="CAJNOI010001040">
    <property type="protein sequence ID" value="CAF1376004.1"/>
    <property type="molecule type" value="Genomic_DNA"/>
</dbReference>
<evidence type="ECO:0000313" key="8">
    <source>
        <dbReference type="Proteomes" id="UP000663877"/>
    </source>
</evidence>